<protein>
    <submittedName>
        <fullName evidence="2">Uncharacterized protein</fullName>
    </submittedName>
</protein>
<evidence type="ECO:0000313" key="3">
    <source>
        <dbReference type="Proteomes" id="UP000202152"/>
    </source>
</evidence>
<accession>A0A0N9P6G9</accession>
<organism evidence="2 3">
    <name type="scientific">Acidianus bottle-shaped virus 3 strain ABV3</name>
    <dbReference type="NCBI Taxonomy" id="1732174"/>
    <lineage>
        <taxon>Viruses</taxon>
        <taxon>Viruses incertae sedis</taxon>
        <taxon>Ampullaviridae</taxon>
        <taxon>Bottigliavirus</taxon>
        <taxon>Bottigliavirus krisuvikense</taxon>
        <taxon>Bottigliavirus ABV3</taxon>
    </lineage>
</organism>
<sequence length="40" mass="4652">MWIPSFVKVLFALFIIGLIIVVGYKFIYPMFKEKVSGEVK</sequence>
<dbReference type="EMBL" id="KP282674">
    <property type="protein sequence ID" value="ALG96814.1"/>
    <property type="molecule type" value="Genomic_DNA"/>
</dbReference>
<dbReference type="KEGG" id="vg:26625092"/>
<feature type="transmembrane region" description="Helical" evidence="1">
    <location>
        <begin position="6"/>
        <end position="27"/>
    </location>
</feature>
<keyword evidence="1" id="KW-1133">Transmembrane helix</keyword>
<keyword evidence="1" id="KW-0472">Membrane</keyword>
<dbReference type="GeneID" id="26625092"/>
<keyword evidence="3" id="KW-1185">Reference proteome</keyword>
<evidence type="ECO:0000256" key="1">
    <source>
        <dbReference type="SAM" id="Phobius"/>
    </source>
</evidence>
<keyword evidence="1" id="KW-0812">Transmembrane</keyword>
<evidence type="ECO:0000313" key="2">
    <source>
        <dbReference type="EMBL" id="ALG96814.1"/>
    </source>
</evidence>
<dbReference type="Proteomes" id="UP000202152">
    <property type="component" value="Segment"/>
</dbReference>
<name>A0A0N9P6G9_9VIRU</name>
<proteinExistence type="predicted"/>
<reference evidence="2 3" key="1">
    <citation type="journal article" date="2015" name="Environ. Microbiol.">
        <title>Novel viral genomes identified from six metagenomes reveal wide distribution of archaeal viruses and high viral diversity in terrestrial hot springs.</title>
        <authorList>
            <person name="Gudbergsdottir S.R."/>
            <person name="Menzel P."/>
            <person name="Krogh A."/>
            <person name="Young M."/>
            <person name="Peng X."/>
        </authorList>
    </citation>
    <scope>NUCLEOTIDE SEQUENCE [LARGE SCALE GENOMIC DNA]</scope>
    <source>
        <strain evidence="2 3">ABV3</strain>
    </source>
</reference>
<dbReference type="RefSeq" id="YP_009197891.1">
    <property type="nucleotide sequence ID" value="NC_028787.1"/>
</dbReference>